<dbReference type="AlphaFoldDB" id="F6DME8"/>
<dbReference type="Gene3D" id="1.20.140.160">
    <property type="match status" value="1"/>
</dbReference>
<name>F6DME8_DESRL</name>
<reference evidence="2 3" key="2">
    <citation type="journal article" date="2012" name="Stand. Genomic Sci.">
        <title>Complete genome sequence of the sulfate-reducing firmicute Desulfotomaculum ruminis type strain (DL(T)).</title>
        <authorList>
            <person name="Spring S."/>
            <person name="Visser M."/>
            <person name="Lu M."/>
            <person name="Copeland A."/>
            <person name="Lapidus A."/>
            <person name="Lucas S."/>
            <person name="Cheng J.F."/>
            <person name="Han C."/>
            <person name="Tapia R."/>
            <person name="Goodwin L.A."/>
            <person name="Pitluck S."/>
            <person name="Ivanova N."/>
            <person name="Land M."/>
            <person name="Hauser L."/>
            <person name="Larimer F."/>
            <person name="Rohde M."/>
            <person name="Goker M."/>
            <person name="Detter J.C."/>
            <person name="Kyrpides N.C."/>
            <person name="Woyke T."/>
            <person name="Schaap P.J."/>
            <person name="Plugge C.M."/>
            <person name="Muyzer G."/>
            <person name="Kuever J."/>
            <person name="Pereira I.A."/>
            <person name="Parshina S.N."/>
            <person name="Bernier-Latmani R."/>
            <person name="Stams A.J."/>
            <person name="Klenk H.P."/>
        </authorList>
    </citation>
    <scope>NUCLEOTIDE SEQUENCE [LARGE SCALE GENOMIC DNA]</scope>
    <source>
        <strain evidence="3">ATCC 23193 / DSM 2154 / NCIB 8452 / DL</strain>
    </source>
</reference>
<dbReference type="EMBL" id="CP002780">
    <property type="protein sequence ID" value="AEG61709.1"/>
    <property type="molecule type" value="Genomic_DNA"/>
</dbReference>
<feature type="coiled-coil region" evidence="1">
    <location>
        <begin position="91"/>
        <end position="118"/>
    </location>
</feature>
<evidence type="ECO:0000256" key="1">
    <source>
        <dbReference type="SAM" id="Coils"/>
    </source>
</evidence>
<evidence type="ECO:0000313" key="3">
    <source>
        <dbReference type="Proteomes" id="UP000009234"/>
    </source>
</evidence>
<dbReference type="HOGENOM" id="CLU_1560488_0_0_9"/>
<dbReference type="InterPro" id="IPR013324">
    <property type="entry name" value="RNA_pol_sigma_r3/r4-like"/>
</dbReference>
<proteinExistence type="predicted"/>
<evidence type="ECO:0000313" key="2">
    <source>
        <dbReference type="EMBL" id="AEG61709.1"/>
    </source>
</evidence>
<dbReference type="Proteomes" id="UP000009234">
    <property type="component" value="Chromosome"/>
</dbReference>
<keyword evidence="1" id="KW-0175">Coiled coil</keyword>
<dbReference type="STRING" id="696281.Desru_3506"/>
<protein>
    <submittedName>
        <fullName evidence="2">Putative sigma factor</fullName>
    </submittedName>
</protein>
<accession>F6DME8</accession>
<dbReference type="SUPFAM" id="SSF88659">
    <property type="entry name" value="Sigma3 and sigma4 domains of RNA polymerase sigma factors"/>
    <property type="match status" value="1"/>
</dbReference>
<gene>
    <name evidence="2" type="ordered locus">Desru_3506</name>
</gene>
<reference evidence="3" key="1">
    <citation type="submission" date="2011-05" db="EMBL/GenBank/DDBJ databases">
        <title>Complete sequence of Desulfotomaculum ruminis DSM 2154.</title>
        <authorList>
            <person name="Lucas S."/>
            <person name="Copeland A."/>
            <person name="Lapidus A."/>
            <person name="Cheng J.-F."/>
            <person name="Goodwin L."/>
            <person name="Pitluck S."/>
            <person name="Lu M."/>
            <person name="Detter J.C."/>
            <person name="Han C."/>
            <person name="Tapia R."/>
            <person name="Land M."/>
            <person name="Hauser L."/>
            <person name="Kyrpides N."/>
            <person name="Ivanova N."/>
            <person name="Mikhailova N."/>
            <person name="Pagani I."/>
            <person name="Stams A.J.M."/>
            <person name="Plugge C.M."/>
            <person name="Muyzer G."/>
            <person name="Kuever J."/>
            <person name="Parshina S.N."/>
            <person name="Ivanova A.E."/>
            <person name="Nazina T.N."/>
            <person name="Brambilla E."/>
            <person name="Spring S."/>
            <person name="Klenk H.-P."/>
            <person name="Woyke T."/>
        </authorList>
    </citation>
    <scope>NUCLEOTIDE SEQUENCE [LARGE SCALE GENOMIC DNA]</scope>
    <source>
        <strain evidence="3">ATCC 23193 / DSM 2154 / NCIB 8452 / DL</strain>
    </source>
</reference>
<keyword evidence="3" id="KW-1185">Reference proteome</keyword>
<organism evidence="2 3">
    <name type="scientific">Desulforamulus ruminis (strain ATCC 23193 / DSM 2154 / NCIMB 8452 / DL)</name>
    <name type="common">Desulfotomaculum ruminis</name>
    <dbReference type="NCBI Taxonomy" id="696281"/>
    <lineage>
        <taxon>Bacteria</taxon>
        <taxon>Bacillati</taxon>
        <taxon>Bacillota</taxon>
        <taxon>Clostridia</taxon>
        <taxon>Eubacteriales</taxon>
        <taxon>Peptococcaceae</taxon>
        <taxon>Desulforamulus</taxon>
    </lineage>
</organism>
<dbReference type="KEGG" id="dru:Desru_3506"/>
<sequence>MFEKVETLLRDYNSMKARVKNLEIDIQLLQVPMIRETPEETLEGVYFARSLESRTQSQGWASDKTSQVAFNYLQANEGINREFEQLRRQDRAAAERERNHLIRLLQKMDNALSSLNEKEQVIIKGFYIDNLRWFEVAEQVMYEERHCKRVRDRAINYMAKSLLGFENYHTA</sequence>